<keyword evidence="2" id="KW-1185">Reference proteome</keyword>
<gene>
    <name evidence="1" type="ORF">QFC21_006326</name>
</gene>
<proteinExistence type="predicted"/>
<evidence type="ECO:0000313" key="2">
    <source>
        <dbReference type="Proteomes" id="UP001227268"/>
    </source>
</evidence>
<reference evidence="1" key="1">
    <citation type="submission" date="2023-04" db="EMBL/GenBank/DDBJ databases">
        <title>Draft Genome sequencing of Naganishia species isolated from polar environments using Oxford Nanopore Technology.</title>
        <authorList>
            <person name="Leo P."/>
            <person name="Venkateswaran K."/>
        </authorList>
    </citation>
    <scope>NUCLEOTIDE SEQUENCE</scope>
    <source>
        <strain evidence="1">MNA-CCFEE 5423</strain>
    </source>
</reference>
<sequence>MQAVVYESPNVVKVVHKEIPQAGPGEAVVKVTTSGLCGSDLHIYRGHTPGIKQTGFTLGHEFCGTIHQLGPNLPGQAWSFKQGDRVVSPFTTSCGECFFCERDFTGRCVKGSVYGCEKLEGAQAEYVKVPLANTTLYKAPEELQDNHLILMADILPTGYSVAQKAWDLLSEKERKIGGLSALVIGCGPVGLCAIMAAKEKFETVFAIDPVAERRAMAERYGAKPLDPTSPDFQTTLKSLTNNRGPDCVLEVVGHPDALYTALELVRVAGVVSSCGVHIAPMNLVGNDLYAKGVKMCFGRCHVRGVFEESLGLLKRVTEATPHLIEEFVQKRIKIEDAEEYYKLFNEQKIGKVVFEF</sequence>
<name>A0ACC2V2Z9_9TREE</name>
<evidence type="ECO:0000313" key="1">
    <source>
        <dbReference type="EMBL" id="KAJ9093730.1"/>
    </source>
</evidence>
<dbReference type="Proteomes" id="UP001227268">
    <property type="component" value="Unassembled WGS sequence"/>
</dbReference>
<organism evidence="1 2">
    <name type="scientific">Naganishia friedmannii</name>
    <dbReference type="NCBI Taxonomy" id="89922"/>
    <lineage>
        <taxon>Eukaryota</taxon>
        <taxon>Fungi</taxon>
        <taxon>Dikarya</taxon>
        <taxon>Basidiomycota</taxon>
        <taxon>Agaricomycotina</taxon>
        <taxon>Tremellomycetes</taxon>
        <taxon>Filobasidiales</taxon>
        <taxon>Filobasidiaceae</taxon>
        <taxon>Naganishia</taxon>
    </lineage>
</organism>
<comment type="caution">
    <text evidence="1">The sequence shown here is derived from an EMBL/GenBank/DDBJ whole genome shotgun (WGS) entry which is preliminary data.</text>
</comment>
<protein>
    <submittedName>
        <fullName evidence="1">Uncharacterized protein</fullName>
    </submittedName>
</protein>
<dbReference type="EMBL" id="JASBWT010000029">
    <property type="protein sequence ID" value="KAJ9093730.1"/>
    <property type="molecule type" value="Genomic_DNA"/>
</dbReference>
<accession>A0ACC2V2Z9</accession>